<evidence type="ECO:0000313" key="1">
    <source>
        <dbReference type="Ensembl" id="ENSRFEP00010022652.1"/>
    </source>
</evidence>
<proteinExistence type="predicted"/>
<dbReference type="InParanoid" id="A0A671FAD6"/>
<name>A0A671FAD6_RHIFE</name>
<dbReference type="Proteomes" id="UP000472240">
    <property type="component" value="Chromosome 9"/>
</dbReference>
<evidence type="ECO:0000313" key="2">
    <source>
        <dbReference type="Proteomes" id="UP000472240"/>
    </source>
</evidence>
<accession>A0A671FAD6</accession>
<reference evidence="1" key="5">
    <citation type="submission" date="2025-09" db="UniProtKB">
        <authorList>
            <consortium name="Ensembl"/>
        </authorList>
    </citation>
    <scope>IDENTIFICATION</scope>
</reference>
<reference evidence="2" key="3">
    <citation type="submission" date="2018-12" db="EMBL/GenBank/DDBJ databases">
        <title>G10K-VGP greater horseshoe bat female genome, primary haplotype.</title>
        <authorList>
            <person name="Teeling E."/>
            <person name="Myers G."/>
            <person name="Vernes S."/>
            <person name="Pippel M."/>
            <person name="Winkler S."/>
            <person name="Fedrigo O."/>
            <person name="Rhie A."/>
            <person name="Koren S."/>
            <person name="Phillippy A."/>
            <person name="Lewin H."/>
            <person name="Damas J."/>
            <person name="Howe K."/>
            <person name="Mountcastle J."/>
            <person name="Jarvis E.D."/>
        </authorList>
    </citation>
    <scope>NUCLEOTIDE SEQUENCE [LARGE SCALE GENOMIC DNA]</scope>
</reference>
<keyword evidence="2" id="KW-1185">Reference proteome</keyword>
<reference evidence="1 2" key="1">
    <citation type="journal article" date="2015" name="Annu Rev Anim Biosci">
        <title>The Genome 10K Project: a way forward.</title>
        <authorList>
            <person name="Koepfli K.P."/>
            <person name="Paten B."/>
            <person name="O'Brien S.J."/>
            <person name="Koepfli K.P."/>
            <person name="Paten B."/>
            <person name="Antunes A."/>
            <person name="Belov K."/>
            <person name="Bustamante C."/>
            <person name="Castoe T.A."/>
            <person name="Clawson H."/>
            <person name="Crawford A.J."/>
            <person name="Diekhans M."/>
            <person name="Distel D."/>
            <person name="Durbin R."/>
            <person name="Earl D."/>
            <person name="Fujita M.K."/>
            <person name="Gamble T."/>
            <person name="Georges A."/>
            <person name="Gemmell N."/>
            <person name="Gilbert M.T."/>
            <person name="Graves J.M."/>
            <person name="Green R.E."/>
            <person name="Hickey G."/>
            <person name="Jarvis E.D."/>
            <person name="Johnson W."/>
            <person name="Komissarov A."/>
            <person name="Korf I."/>
            <person name="Kuhn R."/>
            <person name="Larkin D.M."/>
            <person name="Lewin H."/>
            <person name="Lopez J.V."/>
            <person name="Ma J."/>
            <person name="Marques-Bonet T."/>
            <person name="Miller W."/>
            <person name="Murphy R."/>
            <person name="Pevzner P."/>
            <person name="Shapiro B."/>
            <person name="Steiner C."/>
            <person name="Tamazian G."/>
            <person name="Venkatesh B."/>
            <person name="Wang J."/>
            <person name="Wayne R."/>
            <person name="Wiley E."/>
            <person name="Yang H."/>
            <person name="Zhang G."/>
            <person name="Haussler D."/>
            <person name="Ryder O."/>
            <person name="O'Brien S.J."/>
        </authorList>
    </citation>
    <scope>NUCLEOTIDE SEQUENCE</scope>
</reference>
<reference evidence="1" key="4">
    <citation type="submission" date="2025-08" db="UniProtKB">
        <authorList>
            <consortium name="Ensembl"/>
        </authorList>
    </citation>
    <scope>IDENTIFICATION</scope>
</reference>
<dbReference type="Ensembl" id="ENSRFET00010024656.1">
    <property type="protein sequence ID" value="ENSRFEP00010022652.1"/>
    <property type="gene ID" value="ENSRFEG00010015188.1"/>
</dbReference>
<reference evidence="1 2" key="2">
    <citation type="journal article" date="2018" name="Annu Rev Anim Biosci">
        <title>Bat Biology, Genomes, and the Bat1K Project: To Generate Chromosome-Level Genomes for All Living Bat Species.</title>
        <authorList>
            <person name="Teeling E.C."/>
            <person name="Vernes S.C."/>
            <person name="Davalos L.M."/>
            <person name="Ray D.A."/>
            <person name="Gilbert M.T.P."/>
            <person name="Myers E."/>
        </authorList>
    </citation>
    <scope>NUCLEOTIDE SEQUENCE</scope>
</reference>
<sequence>MDSYGAPESTPRQRASSRLQDYFIGTTPLQARLESIRKQTSFVPTTPRRKIVQCSQFILNF</sequence>
<dbReference type="AlphaFoldDB" id="A0A671FAD6"/>
<protein>
    <submittedName>
        <fullName evidence="1">Uncharacterized protein</fullName>
    </submittedName>
</protein>
<organism evidence="1 2">
    <name type="scientific">Rhinolophus ferrumequinum</name>
    <name type="common">Greater horseshoe bat</name>
    <dbReference type="NCBI Taxonomy" id="59479"/>
    <lineage>
        <taxon>Eukaryota</taxon>
        <taxon>Metazoa</taxon>
        <taxon>Chordata</taxon>
        <taxon>Craniata</taxon>
        <taxon>Vertebrata</taxon>
        <taxon>Euteleostomi</taxon>
        <taxon>Mammalia</taxon>
        <taxon>Eutheria</taxon>
        <taxon>Laurasiatheria</taxon>
        <taxon>Chiroptera</taxon>
        <taxon>Yinpterochiroptera</taxon>
        <taxon>Rhinolophoidea</taxon>
        <taxon>Rhinolophidae</taxon>
        <taxon>Rhinolophinae</taxon>
        <taxon>Rhinolophus</taxon>
    </lineage>
</organism>